<sequence>MATTVSVTCVTDGRAHAVPDSELTQGVAHDSGYYSAVCGHMVAAAPMCAPDGEPCRSCSDLWDRRNARRRPQRSRFFFR</sequence>
<evidence type="ECO:0000313" key="1">
    <source>
        <dbReference type="EMBL" id="MCH6167986.1"/>
    </source>
</evidence>
<comment type="caution">
    <text evidence="1">The sequence shown here is derived from an EMBL/GenBank/DDBJ whole genome shotgun (WGS) entry which is preliminary data.</text>
</comment>
<dbReference type="RefSeq" id="WP_241038627.1">
    <property type="nucleotide sequence ID" value="NZ_BAAAJF010000012.1"/>
</dbReference>
<accession>A0ABS9THG7</accession>
<name>A0ABS9THG7_9PSEU</name>
<dbReference type="EMBL" id="JAKXMK010000016">
    <property type="protein sequence ID" value="MCH6167986.1"/>
    <property type="molecule type" value="Genomic_DNA"/>
</dbReference>
<keyword evidence="2" id="KW-1185">Reference proteome</keyword>
<dbReference type="Proteomes" id="UP001299970">
    <property type="component" value="Unassembled WGS sequence"/>
</dbReference>
<proteinExistence type="predicted"/>
<organism evidence="1 2">
    <name type="scientific">Pseudonocardia alaniniphila</name>
    <dbReference type="NCBI Taxonomy" id="75291"/>
    <lineage>
        <taxon>Bacteria</taxon>
        <taxon>Bacillati</taxon>
        <taxon>Actinomycetota</taxon>
        <taxon>Actinomycetes</taxon>
        <taxon>Pseudonocardiales</taxon>
        <taxon>Pseudonocardiaceae</taxon>
        <taxon>Pseudonocardia</taxon>
    </lineage>
</organism>
<protein>
    <submittedName>
        <fullName evidence="1">Uncharacterized protein</fullName>
    </submittedName>
</protein>
<gene>
    <name evidence="1" type="ORF">MMF94_20045</name>
</gene>
<reference evidence="1 2" key="1">
    <citation type="submission" date="2022-03" db="EMBL/GenBank/DDBJ databases">
        <title>Pseudonocardia alaer sp. nov., a novel actinomycete isolated from reed forest soil.</title>
        <authorList>
            <person name="Wang L."/>
        </authorList>
    </citation>
    <scope>NUCLEOTIDE SEQUENCE [LARGE SCALE GENOMIC DNA]</scope>
    <source>
        <strain evidence="1 2">Y-16303</strain>
    </source>
</reference>
<evidence type="ECO:0000313" key="2">
    <source>
        <dbReference type="Proteomes" id="UP001299970"/>
    </source>
</evidence>